<dbReference type="HOGENOM" id="CLU_091669_0_0_7"/>
<dbReference type="eggNOG" id="ENOG5033CR9">
    <property type="taxonomic scope" value="Bacteria"/>
</dbReference>
<dbReference type="Pfam" id="PF07791">
    <property type="entry name" value="Imm11"/>
    <property type="match status" value="1"/>
</dbReference>
<proteinExistence type="predicted"/>
<name>F8CH75_MYXFH</name>
<sequence length="188" mass="21127">MARRFFELHDDVQLPGRWHLDTPADNRGRELRAPDRFRQGTSVQVKGRLRIPIEEPGRPLDFTEAGLRIPVVHLKVAELFAELAPGDVQLLPVDIQGQPDQYLILVATRLIRCIDESASRIRLWTHEDGVPEKVGHYASVRDMRIDATKVGSAKVFRPEGWTGALIVSEDIKNALEHAKATGVKFTPV</sequence>
<dbReference type="STRING" id="483219.LILAB_15445"/>
<gene>
    <name evidence="2" type="ordered locus">LILAB_15445</name>
</gene>
<evidence type="ECO:0000313" key="2">
    <source>
        <dbReference type="EMBL" id="AEI64992.1"/>
    </source>
</evidence>
<evidence type="ECO:0000313" key="3">
    <source>
        <dbReference type="Proteomes" id="UP000000488"/>
    </source>
</evidence>
<evidence type="ECO:0000259" key="1">
    <source>
        <dbReference type="Pfam" id="PF07791"/>
    </source>
</evidence>
<feature type="domain" description="Immunity MXAN-0049 protein" evidence="1">
    <location>
        <begin position="58"/>
        <end position="188"/>
    </location>
</feature>
<protein>
    <recommendedName>
        <fullName evidence="1">Immunity MXAN-0049 protein domain-containing protein</fullName>
    </recommendedName>
</protein>
<dbReference type="EMBL" id="CP002830">
    <property type="protein sequence ID" value="AEI64992.1"/>
    <property type="molecule type" value="Genomic_DNA"/>
</dbReference>
<organism evidence="2 3">
    <name type="scientific">Myxococcus fulvus (strain ATCC BAA-855 / HW-1)</name>
    <dbReference type="NCBI Taxonomy" id="483219"/>
    <lineage>
        <taxon>Bacteria</taxon>
        <taxon>Pseudomonadati</taxon>
        <taxon>Myxococcota</taxon>
        <taxon>Myxococcia</taxon>
        <taxon>Myxococcales</taxon>
        <taxon>Cystobacterineae</taxon>
        <taxon>Myxococcaceae</taxon>
        <taxon>Myxococcus</taxon>
    </lineage>
</organism>
<dbReference type="KEGG" id="mfu:LILAB_15445"/>
<dbReference type="AlphaFoldDB" id="F8CH75"/>
<dbReference type="Proteomes" id="UP000000488">
    <property type="component" value="Chromosome"/>
</dbReference>
<reference evidence="2 3" key="1">
    <citation type="journal article" date="2011" name="J. Bacteriol.">
        <title>Genome sequence of the halotolerant marine bacterium Myxococcus fulvus HW-1.</title>
        <authorList>
            <person name="Li Z.F."/>
            <person name="Li X."/>
            <person name="Liu H."/>
            <person name="Liu X."/>
            <person name="Han K."/>
            <person name="Wu Z.H."/>
            <person name="Hu W."/>
            <person name="Li F.F."/>
            <person name="Li Y.Z."/>
        </authorList>
    </citation>
    <scope>NUCLEOTIDE SEQUENCE [LARGE SCALE GENOMIC DNA]</scope>
    <source>
        <strain evidence="3">ATCC BAA-855 / HW-1</strain>
    </source>
</reference>
<dbReference type="InterPro" id="IPR012433">
    <property type="entry name" value="Imm11"/>
</dbReference>
<accession>F8CH75</accession>